<dbReference type="GeneTree" id="ENSGT00940000156291"/>
<protein>
    <recommendedName>
        <fullName evidence="12">Multiple C2 and transmembrane domain-containing protein 2</fullName>
    </recommendedName>
</protein>
<feature type="transmembrane region" description="Helical" evidence="14">
    <location>
        <begin position="619"/>
        <end position="647"/>
    </location>
</feature>
<dbReference type="GO" id="GO:0030672">
    <property type="term" value="C:synaptic vesicle membrane"/>
    <property type="evidence" value="ECO:0007669"/>
    <property type="project" value="TreeGrafter"/>
</dbReference>
<dbReference type="EMBL" id="AFYH01047464">
    <property type="status" value="NOT_ANNOTATED_CDS"/>
    <property type="molecule type" value="Genomic_DNA"/>
</dbReference>
<evidence type="ECO:0000256" key="14">
    <source>
        <dbReference type="SAM" id="Phobius"/>
    </source>
</evidence>
<evidence type="ECO:0000256" key="7">
    <source>
        <dbReference type="ARBA" id="ARBA00022737"/>
    </source>
</evidence>
<evidence type="ECO:0000256" key="11">
    <source>
        <dbReference type="ARBA" id="ARBA00053791"/>
    </source>
</evidence>
<dbReference type="EMBL" id="AFYH01047469">
    <property type="status" value="NOT_ANNOTATED_CDS"/>
    <property type="molecule type" value="Genomic_DNA"/>
</dbReference>
<dbReference type="CDD" id="cd08376">
    <property type="entry name" value="C2B_MCTP_PRT"/>
    <property type="match status" value="1"/>
</dbReference>
<dbReference type="Gene3D" id="2.60.40.150">
    <property type="entry name" value="C2 domain"/>
    <property type="match status" value="3"/>
</dbReference>
<comment type="similarity">
    <text evidence="3">Belongs to the MCTP family.</text>
</comment>
<dbReference type="EMBL" id="AFYH01047462">
    <property type="status" value="NOT_ANNOTATED_CDS"/>
    <property type="molecule type" value="Genomic_DNA"/>
</dbReference>
<evidence type="ECO:0000313" key="16">
    <source>
        <dbReference type="Ensembl" id="ENSLACP00000018289.1"/>
    </source>
</evidence>
<keyword evidence="4" id="KW-0217">Developmental protein</keyword>
<feature type="region of interest" description="Disordered" evidence="13">
    <location>
        <begin position="550"/>
        <end position="575"/>
    </location>
</feature>
<dbReference type="Bgee" id="ENSLACG00000016110">
    <property type="expression patterns" value="Expressed in pelvic fin and 1 other cell type or tissue"/>
</dbReference>
<evidence type="ECO:0000256" key="12">
    <source>
        <dbReference type="ARBA" id="ARBA00074930"/>
    </source>
</evidence>
<dbReference type="InParanoid" id="H3B8R8"/>
<feature type="domain" description="C2" evidence="15">
    <location>
        <begin position="1"/>
        <end position="114"/>
    </location>
</feature>
<dbReference type="Ensembl" id="ENSLACT00000018421.1">
    <property type="protein sequence ID" value="ENSLACP00000018289.1"/>
    <property type="gene ID" value="ENSLACG00000016110.1"/>
</dbReference>
<dbReference type="SUPFAM" id="SSF49562">
    <property type="entry name" value="C2 domain (Calcium/lipid-binding domain, CaLB)"/>
    <property type="match status" value="3"/>
</dbReference>
<dbReference type="GO" id="GO:0005509">
    <property type="term" value="F:calcium ion binding"/>
    <property type="evidence" value="ECO:0007669"/>
    <property type="project" value="UniProtKB-ARBA"/>
</dbReference>
<evidence type="ECO:0000313" key="17">
    <source>
        <dbReference type="Proteomes" id="UP000008672"/>
    </source>
</evidence>
<evidence type="ECO:0000256" key="9">
    <source>
        <dbReference type="ARBA" id="ARBA00022989"/>
    </source>
</evidence>
<evidence type="ECO:0000256" key="6">
    <source>
        <dbReference type="ARBA" id="ARBA00022723"/>
    </source>
</evidence>
<dbReference type="EMBL" id="AFYH01047467">
    <property type="status" value="NOT_ANNOTATED_CDS"/>
    <property type="molecule type" value="Genomic_DNA"/>
</dbReference>
<evidence type="ECO:0000256" key="5">
    <source>
        <dbReference type="ARBA" id="ARBA00022692"/>
    </source>
</evidence>
<dbReference type="PRINTS" id="PR00360">
    <property type="entry name" value="C2DOMAIN"/>
</dbReference>
<dbReference type="PROSITE" id="PS50004">
    <property type="entry name" value="C2"/>
    <property type="match status" value="3"/>
</dbReference>
<evidence type="ECO:0000256" key="4">
    <source>
        <dbReference type="ARBA" id="ARBA00022473"/>
    </source>
</evidence>
<dbReference type="EMBL" id="AFYH01047468">
    <property type="status" value="NOT_ANNOTATED_CDS"/>
    <property type="molecule type" value="Genomic_DNA"/>
</dbReference>
<comment type="function">
    <text evidence="11">Might play a role in the development of cardiac outflow tract.</text>
</comment>
<evidence type="ECO:0000259" key="15">
    <source>
        <dbReference type="PROSITE" id="PS50004"/>
    </source>
</evidence>
<dbReference type="CDD" id="cd04042">
    <property type="entry name" value="C2A_MCTP_PRT"/>
    <property type="match status" value="1"/>
</dbReference>
<dbReference type="Pfam" id="PF08372">
    <property type="entry name" value="PRT_C"/>
    <property type="match status" value="1"/>
</dbReference>
<dbReference type="InterPro" id="IPR035892">
    <property type="entry name" value="C2_domain_sf"/>
</dbReference>
<dbReference type="FunCoup" id="H3B8R8">
    <property type="interactions" value="1410"/>
</dbReference>
<proteinExistence type="inferred from homology"/>
<evidence type="ECO:0000256" key="10">
    <source>
        <dbReference type="ARBA" id="ARBA00023136"/>
    </source>
</evidence>
<name>H3B8R8_LATCH</name>
<keyword evidence="8" id="KW-0106">Calcium</keyword>
<dbReference type="SMART" id="SM00239">
    <property type="entry name" value="C2"/>
    <property type="match status" value="3"/>
</dbReference>
<keyword evidence="10 14" id="KW-0472">Membrane</keyword>
<dbReference type="EMBL" id="AFYH01047461">
    <property type="status" value="NOT_ANNOTATED_CDS"/>
    <property type="molecule type" value="Genomic_DNA"/>
</dbReference>
<organism evidence="16 17">
    <name type="scientific">Latimeria chalumnae</name>
    <name type="common">Coelacanth</name>
    <dbReference type="NCBI Taxonomy" id="7897"/>
    <lineage>
        <taxon>Eukaryota</taxon>
        <taxon>Metazoa</taxon>
        <taxon>Chordata</taxon>
        <taxon>Craniata</taxon>
        <taxon>Vertebrata</taxon>
        <taxon>Euteleostomi</taxon>
        <taxon>Coelacanthiformes</taxon>
        <taxon>Coelacanthidae</taxon>
        <taxon>Latimeria</taxon>
    </lineage>
</organism>
<accession>H3B8R8</accession>
<dbReference type="eggNOG" id="KOG1030">
    <property type="taxonomic scope" value="Eukaryota"/>
</dbReference>
<keyword evidence="9 14" id="KW-1133">Transmembrane helix</keyword>
<keyword evidence="17" id="KW-1185">Reference proteome</keyword>
<reference evidence="16" key="2">
    <citation type="submission" date="2025-08" db="UniProtKB">
        <authorList>
            <consortium name="Ensembl"/>
        </authorList>
    </citation>
    <scope>IDENTIFICATION</scope>
</reference>
<dbReference type="Pfam" id="PF00168">
    <property type="entry name" value="C2"/>
    <property type="match status" value="3"/>
</dbReference>
<dbReference type="EMBL" id="AFYH01047463">
    <property type="status" value="NOT_ANNOTATED_CDS"/>
    <property type="molecule type" value="Genomic_DNA"/>
</dbReference>
<dbReference type="EMBL" id="AFYH01047460">
    <property type="status" value="NOT_ANNOTATED_CDS"/>
    <property type="molecule type" value="Genomic_DNA"/>
</dbReference>
<keyword evidence="6" id="KW-0479">Metal-binding</keyword>
<dbReference type="CDD" id="cd08377">
    <property type="entry name" value="C2C_MCTP_PRT"/>
    <property type="match status" value="1"/>
</dbReference>
<dbReference type="GO" id="GO:0046928">
    <property type="term" value="P:regulation of neurotransmitter secretion"/>
    <property type="evidence" value="ECO:0007669"/>
    <property type="project" value="TreeGrafter"/>
</dbReference>
<evidence type="ECO:0000256" key="8">
    <source>
        <dbReference type="ARBA" id="ARBA00022837"/>
    </source>
</evidence>
<keyword evidence="5 14" id="KW-0812">Transmembrane</keyword>
<dbReference type="EMBL" id="AFYH01047465">
    <property type="status" value="NOT_ANNOTATED_CDS"/>
    <property type="molecule type" value="Genomic_DNA"/>
</dbReference>
<evidence type="ECO:0000256" key="1">
    <source>
        <dbReference type="ARBA" id="ARBA00001913"/>
    </source>
</evidence>
<dbReference type="EMBL" id="AFYH01047466">
    <property type="status" value="NOT_ANNOTATED_CDS"/>
    <property type="molecule type" value="Genomic_DNA"/>
</dbReference>
<gene>
    <name evidence="16" type="primary">MCTP2</name>
</gene>
<dbReference type="FunFam" id="2.60.40.150:FF:000088">
    <property type="entry name" value="multiple C2 and transmembrane domain-containing protein 2 isoform X2"/>
    <property type="match status" value="1"/>
</dbReference>
<dbReference type="PANTHER" id="PTHR45911">
    <property type="entry name" value="C2 DOMAIN-CONTAINING PROTEIN"/>
    <property type="match status" value="1"/>
</dbReference>
<evidence type="ECO:0000256" key="13">
    <source>
        <dbReference type="SAM" id="MobiDB-lite"/>
    </source>
</evidence>
<dbReference type="FunFam" id="2.60.40.150:FF:000076">
    <property type="entry name" value="multiple C2 and transmembrane domain-containing protein 2 isoform X1"/>
    <property type="match status" value="1"/>
</dbReference>
<reference evidence="17" key="1">
    <citation type="submission" date="2011-08" db="EMBL/GenBank/DDBJ databases">
        <title>The draft genome of Latimeria chalumnae.</title>
        <authorList>
            <person name="Di Palma F."/>
            <person name="Alfoldi J."/>
            <person name="Johnson J."/>
            <person name="Berlin A."/>
            <person name="Gnerre S."/>
            <person name="Jaffe D."/>
            <person name="MacCallum I."/>
            <person name="Young S."/>
            <person name="Walker B.J."/>
            <person name="Lander E."/>
            <person name="Lindblad-Toh K."/>
        </authorList>
    </citation>
    <scope>NUCLEOTIDE SEQUENCE [LARGE SCALE GENOMIC DNA]</scope>
    <source>
        <strain evidence="17">Wild caught</strain>
    </source>
</reference>
<comment type="cofactor">
    <cofactor evidence="1">
        <name>Ca(2+)</name>
        <dbReference type="ChEBI" id="CHEBI:29108"/>
    </cofactor>
</comment>
<dbReference type="STRING" id="7897.ENSLACP00000018289"/>
<sequence length="702" mass="81087">ESGDSLGSLPSSTAMYLLSVHLKNGRNLVVRDRSGTSDPYVKFKMDGKTIYKSKIVYKNLNPLWDEQFVVPVKDLNKKLYIKVYDRDLTTDDFMGSAVLSLSDLQMNRTVESTLKLDDPNSLEEDMGVVVLDVSLSLKQGDVKRNKWTSRRKRNSLKSSFLHSVRLSDSLRKSQLWNGVVGITLLEGKGLHEEGIAETYTRFKLGDQKYKSKSLCKSANPQWREKFDFHYFSDRVTMLEIEVWGKDTKRHEYCYGICKVDLTTLPHEQKNRLELPLENSQGSVLVLVTVNACTEVSISDLYACPLEDPTEREQMVQRYCLKNSLQDLKDIGFLQVKVMKATDLLAADFGGKSDPFCMLELNNDRLQTHTVYKNLNPEWNKVFTFSVKDIHDVLEVTVFDEDGDKSPDFLGKVAIPLLSIRNGQQMAYVLKNKDLGTVSKGIIYLEMDVIFNPVKSNIFPFKKKRKRKFIKDCRRLKKKIQNLFVDSFKTCLLSVWSTVLHFSQCIQGWEGKNYKRFLKWNISSWDFYVYHSEKELFLLILFLDFVPLHPQSSSSHLSRNEYMDLNDDDDDEDEKESEKKGLIEKIHMVQDIVVTVQNVLEAIASFGERIKNTFNWTVPFLSTLACLVLAAATMLLYFIPLRYIILIWGINKFTKKLRNPDAINNNELLDFLSRVPSDVQKVQYRELKPYSSHSPIRKKRIAT</sequence>
<keyword evidence="7" id="KW-0677">Repeat</keyword>
<dbReference type="InterPro" id="IPR013583">
    <property type="entry name" value="MCTP_C"/>
</dbReference>
<dbReference type="InterPro" id="IPR000008">
    <property type="entry name" value="C2_dom"/>
</dbReference>
<comment type="subcellular location">
    <subcellularLocation>
        <location evidence="2">Membrane</location>
        <topology evidence="2">Multi-pass membrane protein</topology>
    </subcellularLocation>
</comment>
<dbReference type="OMA" id="YEADEMK"/>
<evidence type="ECO:0000256" key="3">
    <source>
        <dbReference type="ARBA" id="ARBA00007923"/>
    </source>
</evidence>
<dbReference type="PANTHER" id="PTHR45911:SF2">
    <property type="entry name" value="MULTIPLE C2 AND TRANSMEMBRANE DOMAIN-CONTAINING PROTEIN 2"/>
    <property type="match status" value="1"/>
</dbReference>
<dbReference type="HOGENOM" id="CLU_011170_0_2_1"/>
<feature type="compositionally biased region" description="Acidic residues" evidence="13">
    <location>
        <begin position="563"/>
        <end position="574"/>
    </location>
</feature>
<evidence type="ECO:0000256" key="2">
    <source>
        <dbReference type="ARBA" id="ARBA00004141"/>
    </source>
</evidence>
<dbReference type="Proteomes" id="UP000008672">
    <property type="component" value="Unassembled WGS sequence"/>
</dbReference>
<reference evidence="16" key="3">
    <citation type="submission" date="2025-09" db="UniProtKB">
        <authorList>
            <consortium name="Ensembl"/>
        </authorList>
    </citation>
    <scope>IDENTIFICATION</scope>
</reference>
<feature type="domain" description="C2" evidence="15">
    <location>
        <begin position="308"/>
        <end position="429"/>
    </location>
</feature>
<dbReference type="AlphaFoldDB" id="H3B8R8"/>
<dbReference type="FunFam" id="2.60.40.150:FF:000019">
    <property type="entry name" value="Multiple C2 and transmembrane domain-containing protein 2 isoform 1"/>
    <property type="match status" value="1"/>
</dbReference>
<feature type="domain" description="C2" evidence="15">
    <location>
        <begin position="160"/>
        <end position="274"/>
    </location>
</feature>